<gene>
    <name evidence="2" type="ORF">F8M41_021403</name>
</gene>
<dbReference type="PROSITE" id="PS50181">
    <property type="entry name" value="FBOX"/>
    <property type="match status" value="1"/>
</dbReference>
<dbReference type="OrthoDB" id="10290235at2759"/>
<accession>A0A8H4AGT9</accession>
<reference evidence="2 3" key="1">
    <citation type="journal article" date="2019" name="Environ. Microbiol.">
        <title>At the nexus of three kingdoms: the genome of the mycorrhizal fungus Gigaspora margarita provides insights into plant, endobacterial and fungal interactions.</title>
        <authorList>
            <person name="Venice F."/>
            <person name="Ghignone S."/>
            <person name="Salvioli di Fossalunga A."/>
            <person name="Amselem J."/>
            <person name="Novero M."/>
            <person name="Xianan X."/>
            <person name="Sedzielewska Toro K."/>
            <person name="Morin E."/>
            <person name="Lipzen A."/>
            <person name="Grigoriev I.V."/>
            <person name="Henrissat B."/>
            <person name="Martin F.M."/>
            <person name="Bonfante P."/>
        </authorList>
    </citation>
    <scope>NUCLEOTIDE SEQUENCE [LARGE SCALE GENOMIC DNA]</scope>
    <source>
        <strain evidence="2 3">BEG34</strain>
    </source>
</reference>
<dbReference type="InterPro" id="IPR001810">
    <property type="entry name" value="F-box_dom"/>
</dbReference>
<dbReference type="EMBL" id="WTPW01000625">
    <property type="protein sequence ID" value="KAF0493323.1"/>
    <property type="molecule type" value="Genomic_DNA"/>
</dbReference>
<dbReference type="Proteomes" id="UP000439903">
    <property type="component" value="Unassembled WGS sequence"/>
</dbReference>
<dbReference type="SUPFAM" id="SSF81383">
    <property type="entry name" value="F-box domain"/>
    <property type="match status" value="1"/>
</dbReference>
<protein>
    <recommendedName>
        <fullName evidence="1">F-box domain-containing protein</fullName>
    </recommendedName>
</protein>
<proteinExistence type="predicted"/>
<evidence type="ECO:0000313" key="3">
    <source>
        <dbReference type="Proteomes" id="UP000439903"/>
    </source>
</evidence>
<dbReference type="Pfam" id="PF00646">
    <property type="entry name" value="F-box"/>
    <property type="match status" value="1"/>
</dbReference>
<evidence type="ECO:0000313" key="2">
    <source>
        <dbReference type="EMBL" id="KAF0493323.1"/>
    </source>
</evidence>
<feature type="domain" description="F-box" evidence="1">
    <location>
        <begin position="1"/>
        <end position="52"/>
    </location>
</feature>
<evidence type="ECO:0000259" key="1">
    <source>
        <dbReference type="PROSITE" id="PS50181"/>
    </source>
</evidence>
<keyword evidence="3" id="KW-1185">Reference proteome</keyword>
<comment type="caution">
    <text evidence="2">The sequence shown here is derived from an EMBL/GenBank/DDBJ whole genome shotgun (WGS) entry which is preliminary data.</text>
</comment>
<sequence length="238" mass="28284">MIQSFPNELQIKILTYVVTETNFEFFCALRTVCKKWNTFVPLIMHETVISRLNSGLKLEFDWHEVNWSENSPPIYDDRTKNFTFIFKPIVYYPYPHMYDYKQIIQNDLARHYDYTTRYSDKSKVCVLKKTEEQTVIDYNRLRHEAKLGIEFKSTASPTFTNNDNMCEYKFDSQNSVRFKREIEVNEEGESVSHVKFYSLTIAAWKLCYVLDCLQVNGNLSVLKRGFRYFSKARPLLGD</sequence>
<organism evidence="2 3">
    <name type="scientific">Gigaspora margarita</name>
    <dbReference type="NCBI Taxonomy" id="4874"/>
    <lineage>
        <taxon>Eukaryota</taxon>
        <taxon>Fungi</taxon>
        <taxon>Fungi incertae sedis</taxon>
        <taxon>Mucoromycota</taxon>
        <taxon>Glomeromycotina</taxon>
        <taxon>Glomeromycetes</taxon>
        <taxon>Diversisporales</taxon>
        <taxon>Gigasporaceae</taxon>
        <taxon>Gigaspora</taxon>
    </lineage>
</organism>
<dbReference type="InterPro" id="IPR036047">
    <property type="entry name" value="F-box-like_dom_sf"/>
</dbReference>
<dbReference type="AlphaFoldDB" id="A0A8H4AGT9"/>
<name>A0A8H4AGT9_GIGMA</name>